<dbReference type="PANTHER" id="PTHR14209:SF19">
    <property type="entry name" value="ISOAMYL ACETATE-HYDROLYZING ESTERASE 1 HOMOLOG"/>
    <property type="match status" value="1"/>
</dbReference>
<accession>A0ABP1ACG4</accession>
<sequence>MAKLLRPQFVLFGDSITQQSFEDGGWGAALTALYARQADVILRAYSGYNTSWALFLLDKIFPKLLSGGWGNQLSSPPDVVTVCFGANDAALPVPDGEKFHVPVPQYKANLHQIVSHIKSNSETTVVVLITPPPVGDEAWIDFGRANFGKQPEALPDRTNEVTKLYAQACKEVAKEADVPVIDLWSVFQQTQNWRQAYLSDGLHLTAGGNRIVFDELVNVLNGISFLRADKLPMDFPSFVDIDPKNPGVAFQTWKNNANLVRF</sequence>
<evidence type="ECO:0000313" key="2">
    <source>
        <dbReference type="EMBL" id="CAK9860126.1"/>
    </source>
</evidence>
<dbReference type="Gene3D" id="3.40.50.1110">
    <property type="entry name" value="SGNH hydrolase"/>
    <property type="match status" value="1"/>
</dbReference>
<evidence type="ECO:0000259" key="1">
    <source>
        <dbReference type="Pfam" id="PF13472"/>
    </source>
</evidence>
<dbReference type="CDD" id="cd01838">
    <property type="entry name" value="Isoamyl_acetate_hydrolase_like"/>
    <property type="match status" value="1"/>
</dbReference>
<dbReference type="PANTHER" id="PTHR14209">
    <property type="entry name" value="ISOAMYL ACETATE-HYDROLYZING ESTERASE 1"/>
    <property type="match status" value="1"/>
</dbReference>
<gene>
    <name evidence="2" type="ORF">CSSPJE1EN2_LOCUS3121</name>
</gene>
<organism evidence="2 3">
    <name type="scientific">Sphagnum jensenii</name>
    <dbReference type="NCBI Taxonomy" id="128206"/>
    <lineage>
        <taxon>Eukaryota</taxon>
        <taxon>Viridiplantae</taxon>
        <taxon>Streptophyta</taxon>
        <taxon>Embryophyta</taxon>
        <taxon>Bryophyta</taxon>
        <taxon>Sphagnophytina</taxon>
        <taxon>Sphagnopsida</taxon>
        <taxon>Sphagnales</taxon>
        <taxon>Sphagnaceae</taxon>
        <taxon>Sphagnum</taxon>
    </lineage>
</organism>
<dbReference type="EMBL" id="OZ023712">
    <property type="protein sequence ID" value="CAK9860126.1"/>
    <property type="molecule type" value="Genomic_DNA"/>
</dbReference>
<dbReference type="Proteomes" id="UP001497522">
    <property type="component" value="Chromosome 11"/>
</dbReference>
<name>A0ABP1ACG4_9BRYO</name>
<dbReference type="InterPro" id="IPR013830">
    <property type="entry name" value="SGNH_hydro"/>
</dbReference>
<reference evidence="2" key="1">
    <citation type="submission" date="2024-03" db="EMBL/GenBank/DDBJ databases">
        <authorList>
            <consortium name="ELIXIR-Norway"/>
            <consortium name="Elixir Norway"/>
        </authorList>
    </citation>
    <scope>NUCLEOTIDE SEQUENCE</scope>
</reference>
<dbReference type="InterPro" id="IPR036514">
    <property type="entry name" value="SGNH_hydro_sf"/>
</dbReference>
<evidence type="ECO:0000313" key="3">
    <source>
        <dbReference type="Proteomes" id="UP001497522"/>
    </source>
</evidence>
<feature type="domain" description="SGNH hydrolase-type esterase" evidence="1">
    <location>
        <begin position="11"/>
        <end position="211"/>
    </location>
</feature>
<protein>
    <recommendedName>
        <fullName evidence="1">SGNH hydrolase-type esterase domain-containing protein</fullName>
    </recommendedName>
</protein>
<dbReference type="InterPro" id="IPR045136">
    <property type="entry name" value="Iah1-like"/>
</dbReference>
<dbReference type="Pfam" id="PF13472">
    <property type="entry name" value="Lipase_GDSL_2"/>
    <property type="match status" value="1"/>
</dbReference>
<proteinExistence type="predicted"/>
<keyword evidence="3" id="KW-1185">Reference proteome</keyword>
<dbReference type="SUPFAM" id="SSF52266">
    <property type="entry name" value="SGNH hydrolase"/>
    <property type="match status" value="1"/>
</dbReference>